<protein>
    <submittedName>
        <fullName evidence="7">MFS transporter</fullName>
    </submittedName>
</protein>
<feature type="transmembrane region" description="Helical" evidence="6">
    <location>
        <begin position="206"/>
        <end position="230"/>
    </location>
</feature>
<feature type="transmembrane region" description="Helical" evidence="6">
    <location>
        <begin position="250"/>
        <end position="269"/>
    </location>
</feature>
<comment type="caution">
    <text evidence="7">The sequence shown here is derived from an EMBL/GenBank/DDBJ whole genome shotgun (WGS) entry which is preliminary data.</text>
</comment>
<feature type="transmembrane region" description="Helical" evidence="6">
    <location>
        <begin position="342"/>
        <end position="364"/>
    </location>
</feature>
<reference evidence="7" key="1">
    <citation type="submission" date="2022-06" db="EMBL/GenBank/DDBJ databases">
        <title>Isolation of gut microbiota from human fecal samples.</title>
        <authorList>
            <person name="Pamer E.G."/>
            <person name="Barat B."/>
            <person name="Waligurski E."/>
            <person name="Medina S."/>
            <person name="Paddock L."/>
            <person name="Mostad J."/>
        </authorList>
    </citation>
    <scope>NUCLEOTIDE SEQUENCE</scope>
    <source>
        <strain evidence="7">DFI.6.22</strain>
    </source>
</reference>
<dbReference type="SUPFAM" id="SSF103473">
    <property type="entry name" value="MFS general substrate transporter"/>
    <property type="match status" value="1"/>
</dbReference>
<dbReference type="Pfam" id="PF07690">
    <property type="entry name" value="MFS_1"/>
    <property type="match status" value="1"/>
</dbReference>
<feature type="transmembrane region" description="Helical" evidence="6">
    <location>
        <begin position="281"/>
        <end position="300"/>
    </location>
</feature>
<keyword evidence="4 6" id="KW-1133">Transmembrane helix</keyword>
<comment type="subcellular location">
    <subcellularLocation>
        <location evidence="1">Cell membrane</location>
        <topology evidence="1">Multi-pass membrane protein</topology>
    </subcellularLocation>
</comment>
<evidence type="ECO:0000256" key="6">
    <source>
        <dbReference type="SAM" id="Phobius"/>
    </source>
</evidence>
<gene>
    <name evidence="7" type="ORF">NE651_14175</name>
</gene>
<dbReference type="PANTHER" id="PTHR23513">
    <property type="entry name" value="INTEGRAL MEMBRANE EFFLUX PROTEIN-RELATED"/>
    <property type="match status" value="1"/>
</dbReference>
<evidence type="ECO:0000313" key="7">
    <source>
        <dbReference type="EMBL" id="MCQ5084030.1"/>
    </source>
</evidence>
<feature type="transmembrane region" description="Helical" evidence="6">
    <location>
        <begin position="167"/>
        <end position="185"/>
    </location>
</feature>
<sequence>MENWKKTFGIIWSGQLASILSSSVVGYAIIFWMSIETGSAEVLALAAIAGMLPQSLLGPVVGVYVDRWDRKRTMILADSFIAFCTLILAVLFWFDVAQMWHIYILLACRSVGSAFHTPSMQASVPLLAPEAQLTRVAGVNQIINSLSNIIGPALGAVLISFTGIGNILLLDVAGAIIACTSLLFVRIPNPVRGTLKPNLWREFREGFSAMHAVPGMGWFFTLAILVWFFIMPVGVMFPLMTLQHFGGNTYDMSLIEIVWGGGALIGGAIMGARVYRVNRIVLVNLMYLTIGMSFTISGLLPPTAFVWFAVLSAIEGITSSVFNSSFVSVVQTRIDAGVLGRVMSLYYSFGLLPSAIGLLGTGFLAEQVGLTTTFVIAGLVICTLGLTAFCIPSVMRLDRQSKSAELQTKATDGK</sequence>
<feature type="transmembrane region" description="Helical" evidence="6">
    <location>
        <begin position="7"/>
        <end position="30"/>
    </location>
</feature>
<feature type="transmembrane region" description="Helical" evidence="6">
    <location>
        <begin position="370"/>
        <end position="391"/>
    </location>
</feature>
<dbReference type="CDD" id="cd06173">
    <property type="entry name" value="MFS_MefA_like"/>
    <property type="match status" value="1"/>
</dbReference>
<feature type="transmembrane region" description="Helical" evidence="6">
    <location>
        <begin position="306"/>
        <end position="330"/>
    </location>
</feature>
<dbReference type="GO" id="GO:0022857">
    <property type="term" value="F:transmembrane transporter activity"/>
    <property type="evidence" value="ECO:0007669"/>
    <property type="project" value="InterPro"/>
</dbReference>
<dbReference type="InterPro" id="IPR036259">
    <property type="entry name" value="MFS_trans_sf"/>
</dbReference>
<dbReference type="InterPro" id="IPR011701">
    <property type="entry name" value="MFS"/>
</dbReference>
<evidence type="ECO:0000313" key="8">
    <source>
        <dbReference type="Proteomes" id="UP001205035"/>
    </source>
</evidence>
<dbReference type="Gene3D" id="1.20.1250.20">
    <property type="entry name" value="MFS general substrate transporter like domains"/>
    <property type="match status" value="1"/>
</dbReference>
<dbReference type="AlphaFoldDB" id="A0AAJ1CJ10"/>
<evidence type="ECO:0000256" key="2">
    <source>
        <dbReference type="ARBA" id="ARBA00022475"/>
    </source>
</evidence>
<dbReference type="Proteomes" id="UP001205035">
    <property type="component" value="Unassembled WGS sequence"/>
</dbReference>
<keyword evidence="5 6" id="KW-0472">Membrane</keyword>
<proteinExistence type="predicted"/>
<dbReference type="PANTHER" id="PTHR23513:SF6">
    <property type="entry name" value="MAJOR FACILITATOR SUPERFAMILY ASSOCIATED DOMAIN-CONTAINING PROTEIN"/>
    <property type="match status" value="1"/>
</dbReference>
<evidence type="ECO:0000256" key="3">
    <source>
        <dbReference type="ARBA" id="ARBA00022692"/>
    </source>
</evidence>
<evidence type="ECO:0000256" key="4">
    <source>
        <dbReference type="ARBA" id="ARBA00022989"/>
    </source>
</evidence>
<dbReference type="EMBL" id="JANGBQ010000028">
    <property type="protein sequence ID" value="MCQ5084030.1"/>
    <property type="molecule type" value="Genomic_DNA"/>
</dbReference>
<evidence type="ECO:0000256" key="1">
    <source>
        <dbReference type="ARBA" id="ARBA00004651"/>
    </source>
</evidence>
<evidence type="ECO:0000256" key="5">
    <source>
        <dbReference type="ARBA" id="ARBA00023136"/>
    </source>
</evidence>
<organism evidence="7 8">
    <name type="scientific">Alistipes onderdonkii</name>
    <dbReference type="NCBI Taxonomy" id="328813"/>
    <lineage>
        <taxon>Bacteria</taxon>
        <taxon>Pseudomonadati</taxon>
        <taxon>Bacteroidota</taxon>
        <taxon>Bacteroidia</taxon>
        <taxon>Bacteroidales</taxon>
        <taxon>Rikenellaceae</taxon>
        <taxon>Alistipes</taxon>
    </lineage>
</organism>
<name>A0AAJ1CJ10_9BACT</name>
<keyword evidence="3 6" id="KW-0812">Transmembrane</keyword>
<keyword evidence="2" id="KW-1003">Cell membrane</keyword>
<accession>A0AAJ1CJ10</accession>
<feature type="transmembrane region" description="Helical" evidence="6">
    <location>
        <begin position="75"/>
        <end position="94"/>
    </location>
</feature>
<dbReference type="RefSeq" id="WP_141405539.1">
    <property type="nucleotide sequence ID" value="NZ_DAWDUM010000008.1"/>
</dbReference>
<feature type="transmembrane region" description="Helical" evidence="6">
    <location>
        <begin position="42"/>
        <end position="63"/>
    </location>
</feature>
<dbReference type="GO" id="GO:0005886">
    <property type="term" value="C:plasma membrane"/>
    <property type="evidence" value="ECO:0007669"/>
    <property type="project" value="UniProtKB-SubCell"/>
</dbReference>